<keyword evidence="1" id="KW-1133">Transmembrane helix</keyword>
<proteinExistence type="predicted"/>
<dbReference type="EMBL" id="CAMPGE010030007">
    <property type="protein sequence ID" value="CAI2387502.1"/>
    <property type="molecule type" value="Genomic_DNA"/>
</dbReference>
<evidence type="ECO:0000256" key="1">
    <source>
        <dbReference type="SAM" id="Phobius"/>
    </source>
</evidence>
<dbReference type="Proteomes" id="UP001295684">
    <property type="component" value="Unassembled WGS sequence"/>
</dbReference>
<comment type="caution">
    <text evidence="2">The sequence shown here is derived from an EMBL/GenBank/DDBJ whole genome shotgun (WGS) entry which is preliminary data.</text>
</comment>
<protein>
    <submittedName>
        <fullName evidence="2">Uncharacterized protein</fullName>
    </submittedName>
</protein>
<evidence type="ECO:0000313" key="3">
    <source>
        <dbReference type="Proteomes" id="UP001295684"/>
    </source>
</evidence>
<name>A0AAD2DAV8_EUPCR</name>
<keyword evidence="1" id="KW-0472">Membrane</keyword>
<keyword evidence="3" id="KW-1185">Reference proteome</keyword>
<reference evidence="2" key="1">
    <citation type="submission" date="2023-07" db="EMBL/GenBank/DDBJ databases">
        <authorList>
            <consortium name="AG Swart"/>
            <person name="Singh M."/>
            <person name="Singh A."/>
            <person name="Seah K."/>
            <person name="Emmerich C."/>
        </authorList>
    </citation>
    <scope>NUCLEOTIDE SEQUENCE</scope>
    <source>
        <strain evidence="2">DP1</strain>
    </source>
</reference>
<feature type="transmembrane region" description="Helical" evidence="1">
    <location>
        <begin position="65"/>
        <end position="83"/>
    </location>
</feature>
<keyword evidence="1" id="KW-0812">Transmembrane</keyword>
<dbReference type="AlphaFoldDB" id="A0AAD2DAV8"/>
<evidence type="ECO:0000313" key="2">
    <source>
        <dbReference type="EMBL" id="CAI2387502.1"/>
    </source>
</evidence>
<organism evidence="2 3">
    <name type="scientific">Euplotes crassus</name>
    <dbReference type="NCBI Taxonomy" id="5936"/>
    <lineage>
        <taxon>Eukaryota</taxon>
        <taxon>Sar</taxon>
        <taxon>Alveolata</taxon>
        <taxon>Ciliophora</taxon>
        <taxon>Intramacronucleata</taxon>
        <taxon>Spirotrichea</taxon>
        <taxon>Hypotrichia</taxon>
        <taxon>Euplotida</taxon>
        <taxon>Euplotidae</taxon>
        <taxon>Moneuplotes</taxon>
    </lineage>
</organism>
<accession>A0AAD2DAV8</accession>
<sequence length="170" mass="19416">MSGVHKDVHNVGSLKTSIVIICMHYIEIQDSCTQSTFRRSDTALCSNFLWCSCGPRVRAIKRKSIYFNSGLVFPIIKIEYVIIKRHMINKHLFFSAGSLEKENTKMKIIILAILLRLTKASQPLEIDFLLLSSSRSFIFSSPSLKLQMNSFVFLQISIIGCKIPIIKFIR</sequence>
<gene>
    <name evidence="2" type="ORF">ECRASSUSDP1_LOCUS29135</name>
</gene>